<evidence type="ECO:0000313" key="2">
    <source>
        <dbReference type="EMBL" id="KAJ9669273.1"/>
    </source>
</evidence>
<evidence type="ECO:0000313" key="3">
    <source>
        <dbReference type="Proteomes" id="UP001172684"/>
    </source>
</evidence>
<keyword evidence="3" id="KW-1185">Reference proteome</keyword>
<accession>A0ABQ9P5A0</accession>
<dbReference type="InterPro" id="IPR012337">
    <property type="entry name" value="RNaseH-like_sf"/>
</dbReference>
<proteinExistence type="predicted"/>
<evidence type="ECO:0000259" key="1">
    <source>
        <dbReference type="Pfam" id="PF01612"/>
    </source>
</evidence>
<dbReference type="EMBL" id="JAPDRL010000003">
    <property type="protein sequence ID" value="KAJ9669273.1"/>
    <property type="molecule type" value="Genomic_DNA"/>
</dbReference>
<dbReference type="InterPro" id="IPR036397">
    <property type="entry name" value="RNaseH_sf"/>
</dbReference>
<dbReference type="InterPro" id="IPR002562">
    <property type="entry name" value="3'-5'_exonuclease_dom"/>
</dbReference>
<feature type="domain" description="3'-5' exonuclease" evidence="1">
    <location>
        <begin position="94"/>
        <end position="266"/>
    </location>
</feature>
<dbReference type="Gene3D" id="3.30.420.10">
    <property type="entry name" value="Ribonuclease H-like superfamily/Ribonuclease H"/>
    <property type="match status" value="1"/>
</dbReference>
<dbReference type="Proteomes" id="UP001172684">
    <property type="component" value="Unassembled WGS sequence"/>
</dbReference>
<organism evidence="2 3">
    <name type="scientific">Coniosporium apollinis</name>
    <dbReference type="NCBI Taxonomy" id="61459"/>
    <lineage>
        <taxon>Eukaryota</taxon>
        <taxon>Fungi</taxon>
        <taxon>Dikarya</taxon>
        <taxon>Ascomycota</taxon>
        <taxon>Pezizomycotina</taxon>
        <taxon>Dothideomycetes</taxon>
        <taxon>Dothideomycetes incertae sedis</taxon>
        <taxon>Coniosporium</taxon>
    </lineage>
</organism>
<dbReference type="SUPFAM" id="SSF53098">
    <property type="entry name" value="Ribonuclease H-like"/>
    <property type="match status" value="1"/>
</dbReference>
<dbReference type="PANTHER" id="PTHR43040:SF1">
    <property type="entry name" value="RIBONUCLEASE D"/>
    <property type="match status" value="1"/>
</dbReference>
<dbReference type="Pfam" id="PF01612">
    <property type="entry name" value="DNA_pol_A_exo1"/>
    <property type="match status" value="1"/>
</dbReference>
<sequence>MNAVNTTPERSAVAQFPEVLSKYKYTRVETRQDVVNFINKLVDLGMCDKPRSPSWSSVATMLGSNTVLNPDHREAAAAYRPRTFADLNSPHSIASSMPALYLDCEGVNLSREGSLTVLEIMSVLENRVYLFDILVLGKDAFQTPGKNGITLQAIPEDAKITKAFFDVRNDCDALHHHFGIKLQGIQDIQLMELATRDYSFRRLASLANCIDDVTRNSALSTTERKALQAVKATGKAILRREGFKLFAERPLLPELVMYCIVDVALLPMIWTGYSRKITKKGWEKMLEITARRIESSEHPGYEPNGPGRSLADWGFKGLMTANWQWADPRNEPRRNYESYL</sequence>
<gene>
    <name evidence="2" type="ORF">H2201_000625</name>
</gene>
<comment type="caution">
    <text evidence="2">The sequence shown here is derived from an EMBL/GenBank/DDBJ whole genome shotgun (WGS) entry which is preliminary data.</text>
</comment>
<protein>
    <recommendedName>
        <fullName evidence="1">3'-5' exonuclease domain-containing protein</fullName>
    </recommendedName>
</protein>
<name>A0ABQ9P5A0_9PEZI</name>
<reference evidence="2" key="1">
    <citation type="submission" date="2022-10" db="EMBL/GenBank/DDBJ databases">
        <title>Culturing micro-colonial fungi from biological soil crusts in the Mojave desert and describing Neophaeococcomyces mojavensis, and introducing the new genera and species Taxawa tesnikishii.</title>
        <authorList>
            <person name="Kurbessoian T."/>
            <person name="Stajich J.E."/>
        </authorList>
    </citation>
    <scope>NUCLEOTIDE SEQUENCE</scope>
    <source>
        <strain evidence="2">TK_1</strain>
    </source>
</reference>
<dbReference type="PANTHER" id="PTHR43040">
    <property type="entry name" value="RIBONUCLEASE D"/>
    <property type="match status" value="1"/>
</dbReference>